<evidence type="ECO:0000313" key="3">
    <source>
        <dbReference type="EMBL" id="GAA1580706.1"/>
    </source>
</evidence>
<gene>
    <name evidence="3" type="ORF">GCM10009789_38210</name>
</gene>
<dbReference type="PANTHER" id="PTHR36933:SF1">
    <property type="entry name" value="SLL0788 PROTEIN"/>
    <property type="match status" value="1"/>
</dbReference>
<evidence type="ECO:0000259" key="2">
    <source>
        <dbReference type="Pfam" id="PF03713"/>
    </source>
</evidence>
<dbReference type="RefSeq" id="WP_344215657.1">
    <property type="nucleotide sequence ID" value="NZ_BAAAOS010000020.1"/>
</dbReference>
<organism evidence="3 4">
    <name type="scientific">Kribbella sancticallisti</name>
    <dbReference type="NCBI Taxonomy" id="460087"/>
    <lineage>
        <taxon>Bacteria</taxon>
        <taxon>Bacillati</taxon>
        <taxon>Actinomycetota</taxon>
        <taxon>Actinomycetes</taxon>
        <taxon>Propionibacteriales</taxon>
        <taxon>Kribbellaceae</taxon>
        <taxon>Kribbella</taxon>
    </lineage>
</organism>
<feature type="region of interest" description="Disordered" evidence="1">
    <location>
        <begin position="48"/>
        <end position="104"/>
    </location>
</feature>
<reference evidence="4" key="1">
    <citation type="journal article" date="2019" name="Int. J. Syst. Evol. Microbiol.">
        <title>The Global Catalogue of Microorganisms (GCM) 10K type strain sequencing project: providing services to taxonomists for standard genome sequencing and annotation.</title>
        <authorList>
            <consortium name="The Broad Institute Genomics Platform"/>
            <consortium name="The Broad Institute Genome Sequencing Center for Infectious Disease"/>
            <person name="Wu L."/>
            <person name="Ma J."/>
        </authorList>
    </citation>
    <scope>NUCLEOTIDE SEQUENCE [LARGE SCALE GENOMIC DNA]</scope>
    <source>
        <strain evidence="4">JCM 14969</strain>
    </source>
</reference>
<name>A0ABP4PGP7_9ACTN</name>
<dbReference type="Proteomes" id="UP001500393">
    <property type="component" value="Unassembled WGS sequence"/>
</dbReference>
<dbReference type="PANTHER" id="PTHR36933">
    <property type="entry name" value="SLL0788 PROTEIN"/>
    <property type="match status" value="1"/>
</dbReference>
<sequence length="104" mass="11337">MILHHQQALQLAGIAGWEAKSAEVKKIAAAITVVQEPQKKQMSAWLTSWGKPVPAPSHGGHHAEESIPGMLDEDRNARRRYRPLRTGRNPETTAGTASGRLAQP</sequence>
<dbReference type="InterPro" id="IPR005183">
    <property type="entry name" value="DUF305_CopM-like"/>
</dbReference>
<evidence type="ECO:0000256" key="1">
    <source>
        <dbReference type="SAM" id="MobiDB-lite"/>
    </source>
</evidence>
<evidence type="ECO:0000313" key="4">
    <source>
        <dbReference type="Proteomes" id="UP001500393"/>
    </source>
</evidence>
<dbReference type="Gene3D" id="1.20.1260.10">
    <property type="match status" value="1"/>
</dbReference>
<feature type="domain" description="DUF305" evidence="2">
    <location>
        <begin position="1"/>
        <end position="75"/>
    </location>
</feature>
<dbReference type="InterPro" id="IPR012347">
    <property type="entry name" value="Ferritin-like"/>
</dbReference>
<protein>
    <recommendedName>
        <fullName evidence="2">DUF305 domain-containing protein</fullName>
    </recommendedName>
</protein>
<proteinExistence type="predicted"/>
<dbReference type="EMBL" id="BAAAOS010000020">
    <property type="protein sequence ID" value="GAA1580706.1"/>
    <property type="molecule type" value="Genomic_DNA"/>
</dbReference>
<accession>A0ABP4PGP7</accession>
<keyword evidence="4" id="KW-1185">Reference proteome</keyword>
<dbReference type="Pfam" id="PF03713">
    <property type="entry name" value="DUF305"/>
    <property type="match status" value="1"/>
</dbReference>
<comment type="caution">
    <text evidence="3">The sequence shown here is derived from an EMBL/GenBank/DDBJ whole genome shotgun (WGS) entry which is preliminary data.</text>
</comment>